<dbReference type="Proteomes" id="UP000005239">
    <property type="component" value="Unassembled WGS sequence"/>
</dbReference>
<evidence type="ECO:0000313" key="1">
    <source>
        <dbReference type="EnsemblMetazoa" id="PPA45265.1"/>
    </source>
</evidence>
<dbReference type="EnsemblMetazoa" id="PPA45265.1">
    <property type="protein sequence ID" value="PPA45265.1"/>
    <property type="gene ID" value="WBGene00283634"/>
</dbReference>
<keyword evidence="2" id="KW-1185">Reference proteome</keyword>
<accession>A0A2A6CED7</accession>
<sequence length="77" mass="9030">MRKSRVAGKIHDTRLTSESMSREQLRVLVKCCDYQVWEGKEGRDGWMGMDGWIGQHVVQQKGYVHNCMHVIVTWDDH</sequence>
<proteinExistence type="predicted"/>
<accession>A0A8R1Z230</accession>
<reference evidence="1" key="2">
    <citation type="submission" date="2022-06" db="UniProtKB">
        <authorList>
            <consortium name="EnsemblMetazoa"/>
        </authorList>
    </citation>
    <scope>IDENTIFICATION</scope>
    <source>
        <strain evidence="1">PS312</strain>
    </source>
</reference>
<reference evidence="2" key="1">
    <citation type="journal article" date="2008" name="Nat. Genet.">
        <title>The Pristionchus pacificus genome provides a unique perspective on nematode lifestyle and parasitism.</title>
        <authorList>
            <person name="Dieterich C."/>
            <person name="Clifton S.W."/>
            <person name="Schuster L.N."/>
            <person name="Chinwalla A."/>
            <person name="Delehaunty K."/>
            <person name="Dinkelacker I."/>
            <person name="Fulton L."/>
            <person name="Fulton R."/>
            <person name="Godfrey J."/>
            <person name="Minx P."/>
            <person name="Mitreva M."/>
            <person name="Roeseler W."/>
            <person name="Tian H."/>
            <person name="Witte H."/>
            <person name="Yang S.P."/>
            <person name="Wilson R.K."/>
            <person name="Sommer R.J."/>
        </authorList>
    </citation>
    <scope>NUCLEOTIDE SEQUENCE [LARGE SCALE GENOMIC DNA]</scope>
    <source>
        <strain evidence="2">PS312</strain>
    </source>
</reference>
<evidence type="ECO:0000313" key="2">
    <source>
        <dbReference type="Proteomes" id="UP000005239"/>
    </source>
</evidence>
<organism evidence="1 2">
    <name type="scientific">Pristionchus pacificus</name>
    <name type="common">Parasitic nematode worm</name>
    <dbReference type="NCBI Taxonomy" id="54126"/>
    <lineage>
        <taxon>Eukaryota</taxon>
        <taxon>Metazoa</taxon>
        <taxon>Ecdysozoa</taxon>
        <taxon>Nematoda</taxon>
        <taxon>Chromadorea</taxon>
        <taxon>Rhabditida</taxon>
        <taxon>Rhabditina</taxon>
        <taxon>Diplogasteromorpha</taxon>
        <taxon>Diplogasteroidea</taxon>
        <taxon>Neodiplogasteridae</taxon>
        <taxon>Pristionchus</taxon>
    </lineage>
</organism>
<name>A0A2A6CED7_PRIPA</name>
<gene>
    <name evidence="1" type="primary">WBGene00283634</name>
</gene>
<protein>
    <submittedName>
        <fullName evidence="1">Uncharacterized protein</fullName>
    </submittedName>
</protein>
<dbReference type="AlphaFoldDB" id="A0A2A6CED7"/>